<sequence>MKIKKLLTIGLSLSMFIASCHISANALDKIESIKGADKYETTGIIADKQNYTTAILINADSTMADGLSASGLAGATNAPILLTKKNNIPNATLKRLEKAKKVYIIGGENSIDKYTETVLKGKGIEIKRLQGSDRIKTSYNVAKEINSINKVNKVILTNAFKGEPDAMSAAPVAVREKAAIVLTDGKSVPFNTTGVESYVIGGTSSMNDKLVNDTNSTRLGGTDRYDTNKKIINKFYGGVKEFYIASGTDLVYALVGSTVAKNNAIVLVNNDSNKSVLKSTTKLTAIGNLSDSILQQCLNVTKNIGDSNTGRQYTVEDAANAVKKLLGVKKFYYNENYPEDEDVIFLLDENFEFSGKQFYAFGYVTENSEGDVRYCVEKNDMSKVYTYNVSGVMQVCNPDDYKKKEMISEEKAKQLALEECARKHKVGVDLLKVNIAYIDDFDDIKVYAVRIDSKPHPNQTYGWYFIDVYSGYAYKDVWNNI</sequence>
<feature type="chain" id="PRO_5003075436" evidence="1">
    <location>
        <begin position="27"/>
        <end position="481"/>
    </location>
</feature>
<evidence type="ECO:0000256" key="1">
    <source>
        <dbReference type="SAM" id="SignalP"/>
    </source>
</evidence>
<dbReference type="Pfam" id="PF04122">
    <property type="entry name" value="CW_binding_2"/>
    <property type="match status" value="3"/>
</dbReference>
<organism evidence="2 3">
    <name type="scientific">Clostridioides difficile NAP08</name>
    <dbReference type="NCBI Taxonomy" id="525259"/>
    <lineage>
        <taxon>Bacteria</taxon>
        <taxon>Bacillati</taxon>
        <taxon>Bacillota</taxon>
        <taxon>Clostridia</taxon>
        <taxon>Peptostreptococcales</taxon>
        <taxon>Peptostreptococcaceae</taxon>
        <taxon>Clostridioides</taxon>
    </lineage>
</organism>
<dbReference type="EMBL" id="ADNX01000051">
    <property type="protein sequence ID" value="EFH06898.1"/>
    <property type="molecule type" value="Genomic_DNA"/>
</dbReference>
<dbReference type="PANTHER" id="PTHR30032:SF8">
    <property type="entry name" value="GERMINATION-SPECIFIC N-ACETYLMURAMOYL-L-ALANINE AMIDASE"/>
    <property type="match status" value="1"/>
</dbReference>
<comment type="caution">
    <text evidence="2">The sequence shown here is derived from an EMBL/GenBank/DDBJ whole genome shotgun (WGS) entry which is preliminary data.</text>
</comment>
<proteinExistence type="predicted"/>
<dbReference type="PROSITE" id="PS51257">
    <property type="entry name" value="PROKAR_LIPOPROTEIN"/>
    <property type="match status" value="1"/>
</dbReference>
<gene>
    <name evidence="2" type="ORF">HMPREF0220_2209</name>
</gene>
<protein>
    <submittedName>
        <fullName evidence="2">Putative cell wall binding repeat 2</fullName>
    </submittedName>
</protein>
<evidence type="ECO:0000313" key="2">
    <source>
        <dbReference type="EMBL" id="EFH06898.1"/>
    </source>
</evidence>
<dbReference type="InterPro" id="IPR007253">
    <property type="entry name" value="Cell_wall-bd_2"/>
</dbReference>
<dbReference type="InterPro" id="IPR051922">
    <property type="entry name" value="Bact_Sporulation_Assoc"/>
</dbReference>
<reference evidence="2 3" key="1">
    <citation type="submission" date="2010-05" db="EMBL/GenBank/DDBJ databases">
        <authorList>
            <person name="Qin X."/>
            <person name="Bachman B."/>
            <person name="Battles P."/>
            <person name="Bell A."/>
            <person name="Bess C."/>
            <person name="Bickham C."/>
            <person name="Chaboub L."/>
            <person name="Chen D."/>
            <person name="Coyle M."/>
            <person name="Deiros D.R."/>
            <person name="Dinh H."/>
            <person name="Forbes L."/>
            <person name="Fowler G."/>
            <person name="Francisco L."/>
            <person name="Fu Q."/>
            <person name="Gubbala S."/>
            <person name="Hale W."/>
            <person name="Han Y."/>
            <person name="Hemphill L."/>
            <person name="Highlander S.K."/>
            <person name="Hirani K."/>
            <person name="Hogues M."/>
            <person name="Jackson L."/>
            <person name="Jakkamsetti A."/>
            <person name="Javaid M."/>
            <person name="Jiang H."/>
            <person name="Korchina V."/>
            <person name="Kovar C."/>
            <person name="Lara F."/>
            <person name="Lee S."/>
            <person name="Mata R."/>
            <person name="Mathew T."/>
            <person name="Moen C."/>
            <person name="Morales K."/>
            <person name="Munidasa M."/>
            <person name="Nazareth L."/>
            <person name="Ngo R."/>
            <person name="Nguyen L."/>
            <person name="Okwuonu G."/>
            <person name="Ongeri F."/>
            <person name="Patil S."/>
            <person name="Petrosino J."/>
            <person name="Pham C."/>
            <person name="Pham P."/>
            <person name="Pu L.-L."/>
            <person name="Puazo M."/>
            <person name="Raj R."/>
            <person name="Reid J."/>
            <person name="Rouhana J."/>
            <person name="Saada N."/>
            <person name="Shang Y."/>
            <person name="Simmons D."/>
            <person name="Thornton R."/>
            <person name="Warren J."/>
            <person name="Weissenberger G."/>
            <person name="Zhang J."/>
            <person name="Zhang L."/>
            <person name="Zhou C."/>
            <person name="Zhu D."/>
            <person name="Muzny D."/>
            <person name="Worley K."/>
            <person name="Gibbs R."/>
        </authorList>
    </citation>
    <scope>NUCLEOTIDE SEQUENCE [LARGE SCALE GENOMIC DNA]</scope>
    <source>
        <strain evidence="2 3">NAP08</strain>
    </source>
</reference>
<dbReference type="PANTHER" id="PTHR30032">
    <property type="entry name" value="N-ACETYLMURAMOYL-L-ALANINE AMIDASE-RELATED"/>
    <property type="match status" value="1"/>
</dbReference>
<dbReference type="AlphaFoldDB" id="D5Q5M7"/>
<dbReference type="Proteomes" id="UP000003227">
    <property type="component" value="Unassembled WGS sequence"/>
</dbReference>
<dbReference type="RefSeq" id="WP_003419262.1">
    <property type="nucleotide sequence ID" value="NZ_GG770713.1"/>
</dbReference>
<accession>D5Q5M7</accession>
<feature type="signal peptide" evidence="1">
    <location>
        <begin position="1"/>
        <end position="26"/>
    </location>
</feature>
<evidence type="ECO:0000313" key="3">
    <source>
        <dbReference type="Proteomes" id="UP000003227"/>
    </source>
</evidence>
<name>D5Q5M7_CLODI</name>
<dbReference type="HOGENOM" id="CLU_028455_3_0_9"/>
<dbReference type="Gene3D" id="3.40.50.12090">
    <property type="match status" value="2"/>
</dbReference>
<keyword evidence="1" id="KW-0732">Signal</keyword>